<dbReference type="InterPro" id="IPR029058">
    <property type="entry name" value="AB_hydrolase_fold"/>
</dbReference>
<dbReference type="Gene3D" id="3.30.300.20">
    <property type="match status" value="1"/>
</dbReference>
<gene>
    <name evidence="3" type="ORF">Aple_042350</name>
</gene>
<dbReference type="GO" id="GO:0003824">
    <property type="term" value="F:catalytic activity"/>
    <property type="evidence" value="ECO:0007669"/>
    <property type="project" value="UniProtKB-ARBA"/>
</dbReference>
<keyword evidence="4" id="KW-1185">Reference proteome</keyword>
<protein>
    <recommendedName>
        <fullName evidence="2">AB hydrolase-1 domain-containing protein</fullName>
    </recommendedName>
</protein>
<dbReference type="Pfam" id="PF00561">
    <property type="entry name" value="Abhydrolase_1"/>
    <property type="match status" value="1"/>
</dbReference>
<dbReference type="Gene3D" id="3.40.50.1820">
    <property type="entry name" value="alpha/beta hydrolase"/>
    <property type="match status" value="1"/>
</dbReference>
<dbReference type="AlphaFoldDB" id="A0A5M3XMH8"/>
<dbReference type="InterPro" id="IPR036102">
    <property type="entry name" value="OsmC/Ohrsf"/>
</dbReference>
<dbReference type="PANTHER" id="PTHR33797:SF2">
    <property type="entry name" value="ORGANIC HYDROPEROXIDE RESISTANCE PROTEIN-LIKE"/>
    <property type="match status" value="1"/>
</dbReference>
<dbReference type="Proteomes" id="UP000377595">
    <property type="component" value="Unassembled WGS sequence"/>
</dbReference>
<dbReference type="InterPro" id="IPR019953">
    <property type="entry name" value="OHR"/>
</dbReference>
<dbReference type="InterPro" id="IPR015946">
    <property type="entry name" value="KH_dom-like_a/b"/>
</dbReference>
<evidence type="ECO:0000313" key="4">
    <source>
        <dbReference type="Proteomes" id="UP000377595"/>
    </source>
</evidence>
<dbReference type="Pfam" id="PF02566">
    <property type="entry name" value="OsmC"/>
    <property type="match status" value="1"/>
</dbReference>
<dbReference type="EMBL" id="BLAF01000022">
    <property type="protein sequence ID" value="GES21339.1"/>
    <property type="molecule type" value="Genomic_DNA"/>
</dbReference>
<feature type="domain" description="AB hydrolase-1" evidence="2">
    <location>
        <begin position="31"/>
        <end position="146"/>
    </location>
</feature>
<dbReference type="SUPFAM" id="SSF82784">
    <property type="entry name" value="OsmC-like"/>
    <property type="match status" value="1"/>
</dbReference>
<dbReference type="InterPro" id="IPR000073">
    <property type="entry name" value="AB_hydrolase_1"/>
</dbReference>
<dbReference type="GO" id="GO:0006979">
    <property type="term" value="P:response to oxidative stress"/>
    <property type="evidence" value="ECO:0007669"/>
    <property type="project" value="InterPro"/>
</dbReference>
<evidence type="ECO:0000259" key="2">
    <source>
        <dbReference type="Pfam" id="PF00561"/>
    </source>
</evidence>
<evidence type="ECO:0000313" key="3">
    <source>
        <dbReference type="EMBL" id="GES21339.1"/>
    </source>
</evidence>
<accession>A0A5M3XMH8</accession>
<dbReference type="PANTHER" id="PTHR33797">
    <property type="entry name" value="ORGANIC HYDROPEROXIDE RESISTANCE PROTEIN-LIKE"/>
    <property type="match status" value="1"/>
</dbReference>
<sequence length="413" mass="43430">MTHLRGDSPRGYLSLPWGQVHYRAAGDPAAPPLVLLHQSPLSSATYEPALAELAGQGVHAIAVDTPGFGLSDAAPAQWSIPEYARAIWQIIDALGLGRVHLLGQHTGAIIAAEAALQQRDRVTGLIFQGIPLYSPAERAEKKAGYAPGYTVTADGAHLTVIWDRIRWLYPTISGESASRQVAEYLSVGPDYAVAYRAVFDHELDVPALAGIPTLLLHGDQDVLNRMNDVVTAAFPDAPLVTIPGGTDFVAEEQPQAFAKEAAAHVLAHAPRGQASFTPVYTARVAVTGGRGGTATSLTGDFTATLVRPSDRTAAGTDPEELFAAGYAACFDSALAVVARRERVATGPVEVTAAVTLGTAPGGTYRIAAALRIQAPDCPQHDLERLVRQADLVCPYSNAIRGNTKVTIEVIGGG</sequence>
<dbReference type="NCBIfam" id="TIGR03561">
    <property type="entry name" value="organ_hyd_perox"/>
    <property type="match status" value="1"/>
</dbReference>
<proteinExistence type="inferred from homology"/>
<organism evidence="3 4">
    <name type="scientific">Acrocarpospora pleiomorpha</name>
    <dbReference type="NCBI Taxonomy" id="90975"/>
    <lineage>
        <taxon>Bacteria</taxon>
        <taxon>Bacillati</taxon>
        <taxon>Actinomycetota</taxon>
        <taxon>Actinomycetes</taxon>
        <taxon>Streptosporangiales</taxon>
        <taxon>Streptosporangiaceae</taxon>
        <taxon>Acrocarpospora</taxon>
    </lineage>
</organism>
<comment type="similarity">
    <text evidence="1">Belongs to the OsmC/Ohr family.</text>
</comment>
<dbReference type="RefSeq" id="WP_218038434.1">
    <property type="nucleotide sequence ID" value="NZ_BAAAHM010000014.1"/>
</dbReference>
<evidence type="ECO:0000256" key="1">
    <source>
        <dbReference type="ARBA" id="ARBA00007378"/>
    </source>
</evidence>
<name>A0A5M3XMH8_9ACTN</name>
<comment type="caution">
    <text evidence="3">The sequence shown here is derived from an EMBL/GenBank/DDBJ whole genome shotgun (WGS) entry which is preliminary data.</text>
</comment>
<reference evidence="3 4" key="1">
    <citation type="submission" date="2019-10" db="EMBL/GenBank/DDBJ databases">
        <title>Whole genome shotgun sequence of Acrocarpospora pleiomorpha NBRC 16267.</title>
        <authorList>
            <person name="Ichikawa N."/>
            <person name="Kimura A."/>
            <person name="Kitahashi Y."/>
            <person name="Komaki H."/>
            <person name="Oguchi A."/>
        </authorList>
    </citation>
    <scope>NUCLEOTIDE SEQUENCE [LARGE SCALE GENOMIC DNA]</scope>
    <source>
        <strain evidence="3 4">NBRC 16267</strain>
    </source>
</reference>
<dbReference type="InterPro" id="IPR003718">
    <property type="entry name" value="OsmC/Ohr_fam"/>
</dbReference>
<dbReference type="SUPFAM" id="SSF53474">
    <property type="entry name" value="alpha/beta-Hydrolases"/>
    <property type="match status" value="1"/>
</dbReference>